<feature type="compositionally biased region" description="Acidic residues" evidence="1">
    <location>
        <begin position="195"/>
        <end position="216"/>
    </location>
</feature>
<dbReference type="eggNOG" id="ENOG502RQ31">
    <property type="taxonomic scope" value="Eukaryota"/>
</dbReference>
<dbReference type="EMBL" id="AOGT01001865">
    <property type="protein sequence ID" value="EMG46824.1"/>
    <property type="molecule type" value="Genomic_DNA"/>
</dbReference>
<gene>
    <name evidence="2" type="ORF">G210_2919</name>
</gene>
<dbReference type="Proteomes" id="UP000011777">
    <property type="component" value="Unassembled WGS sequence"/>
</dbReference>
<comment type="caution">
    <text evidence="2">The sequence shown here is derived from an EMBL/GenBank/DDBJ whole genome shotgun (WGS) entry which is preliminary data.</text>
</comment>
<organism evidence="2 3">
    <name type="scientific">Candida maltosa (strain Xu316)</name>
    <name type="common">Yeast</name>
    <dbReference type="NCBI Taxonomy" id="1245528"/>
    <lineage>
        <taxon>Eukaryota</taxon>
        <taxon>Fungi</taxon>
        <taxon>Dikarya</taxon>
        <taxon>Ascomycota</taxon>
        <taxon>Saccharomycotina</taxon>
        <taxon>Pichiomycetes</taxon>
        <taxon>Debaryomycetaceae</taxon>
        <taxon>Candida/Lodderomyces clade</taxon>
        <taxon>Candida</taxon>
    </lineage>
</organism>
<dbReference type="OMA" id="LKNWKQT"/>
<keyword evidence="3" id="KW-1185">Reference proteome</keyword>
<evidence type="ECO:0000256" key="1">
    <source>
        <dbReference type="SAM" id="MobiDB-lite"/>
    </source>
</evidence>
<dbReference type="AlphaFoldDB" id="M3JWN8"/>
<feature type="region of interest" description="Disordered" evidence="1">
    <location>
        <begin position="1"/>
        <end position="28"/>
    </location>
</feature>
<name>M3JWN8_CANMX</name>
<protein>
    <submittedName>
        <fullName evidence="2">Uncharacterized protein</fullName>
    </submittedName>
</protein>
<dbReference type="HOGENOM" id="CLU_091052_0_0_1"/>
<reference evidence="2 3" key="1">
    <citation type="submission" date="2013-02" db="EMBL/GenBank/DDBJ databases">
        <title>Genome sequence of Candida maltosa Xu316, a potential industrial strain for xylitol and ethanol production.</title>
        <authorList>
            <person name="Yu J."/>
            <person name="Wang Q."/>
            <person name="Geng X."/>
            <person name="Bao W."/>
            <person name="He P."/>
            <person name="Cai J."/>
        </authorList>
    </citation>
    <scope>NUCLEOTIDE SEQUENCE [LARGE SCALE GENOMIC DNA]</scope>
    <source>
        <strain evidence="3">Xu316</strain>
    </source>
</reference>
<feature type="region of interest" description="Disordered" evidence="1">
    <location>
        <begin position="186"/>
        <end position="216"/>
    </location>
</feature>
<sequence>MVKTPYKRQKIASRSSNINTDAPPFPPTKYEESKATLKYFPSSIVNGITVEGGLYSLTFKSINCSKYVENNDLMKKALKVTELDLPRISEVDLNKLKEKLVNDVESEKQVKSNNGTSDDLGRLSSGLQDVLESGNGVSEFKERLHESIGGDVKVGGCNYKTVVDVKIPGLKVDSIDDVENPDLSVYEKAPKVKEEEEEKQEGDDEDVILTEEVEAV</sequence>
<evidence type="ECO:0000313" key="3">
    <source>
        <dbReference type="Proteomes" id="UP000011777"/>
    </source>
</evidence>
<feature type="compositionally biased region" description="Basic residues" evidence="1">
    <location>
        <begin position="1"/>
        <end position="11"/>
    </location>
</feature>
<dbReference type="OrthoDB" id="4095746at2759"/>
<proteinExistence type="predicted"/>
<accession>M3JWN8</accession>
<evidence type="ECO:0000313" key="2">
    <source>
        <dbReference type="EMBL" id="EMG46824.1"/>
    </source>
</evidence>